<evidence type="ECO:0000313" key="1">
    <source>
        <dbReference type="EMBL" id="MBQ0931433.1"/>
    </source>
</evidence>
<protein>
    <submittedName>
        <fullName evidence="1">Uncharacterized protein</fullName>
    </submittedName>
</protein>
<reference evidence="1 2" key="1">
    <citation type="submission" date="2021-04" db="EMBL/GenBank/DDBJ databases">
        <title>The genome sequence of Ideonella sp. 3Y2.</title>
        <authorList>
            <person name="Liu Y."/>
        </authorList>
    </citation>
    <scope>NUCLEOTIDE SEQUENCE [LARGE SCALE GENOMIC DNA]</scope>
    <source>
        <strain evidence="1 2">3Y2</strain>
    </source>
</reference>
<dbReference type="AlphaFoldDB" id="A0A940YC35"/>
<organism evidence="1 2">
    <name type="scientific">Ideonella alba</name>
    <dbReference type="NCBI Taxonomy" id="2824118"/>
    <lineage>
        <taxon>Bacteria</taxon>
        <taxon>Pseudomonadati</taxon>
        <taxon>Pseudomonadota</taxon>
        <taxon>Betaproteobacteria</taxon>
        <taxon>Burkholderiales</taxon>
        <taxon>Sphaerotilaceae</taxon>
        <taxon>Ideonella</taxon>
    </lineage>
</organism>
<dbReference type="EMBL" id="JAGQDD010000008">
    <property type="protein sequence ID" value="MBQ0931433.1"/>
    <property type="molecule type" value="Genomic_DNA"/>
</dbReference>
<sequence length="121" mass="13831">MPLDLYALLERDAFTLVPDRAPFDTEAIADFVLSTLTGAWRDPDRPQALLVFGDDDDLTEFLATRTPSTQERFSYPVVMVVDLQPQRVRIDIFAGEEFHDPAAELTRWIEAHWPCHVANED</sequence>
<comment type="caution">
    <text evidence="1">The sequence shown here is derived from an EMBL/GenBank/DDBJ whole genome shotgun (WGS) entry which is preliminary data.</text>
</comment>
<gene>
    <name evidence="1" type="ORF">KAK03_13145</name>
</gene>
<keyword evidence="2" id="KW-1185">Reference proteome</keyword>
<evidence type="ECO:0000313" key="2">
    <source>
        <dbReference type="Proteomes" id="UP000676246"/>
    </source>
</evidence>
<name>A0A940YC35_9BURK</name>
<proteinExistence type="predicted"/>
<dbReference type="RefSeq" id="WP_210854408.1">
    <property type="nucleotide sequence ID" value="NZ_JAGQDD010000008.1"/>
</dbReference>
<dbReference type="Proteomes" id="UP000676246">
    <property type="component" value="Unassembled WGS sequence"/>
</dbReference>
<accession>A0A940YC35</accession>